<dbReference type="EMBL" id="JAINUF010000046">
    <property type="protein sequence ID" value="KAJ8332085.1"/>
    <property type="molecule type" value="Genomic_DNA"/>
</dbReference>
<keyword evidence="3" id="KW-1185">Reference proteome</keyword>
<evidence type="ECO:0000256" key="1">
    <source>
        <dbReference type="SAM" id="MobiDB-lite"/>
    </source>
</evidence>
<organism evidence="2 3">
    <name type="scientific">Synaphobranchus kaupii</name>
    <name type="common">Kaup's arrowtooth eel</name>
    <dbReference type="NCBI Taxonomy" id="118154"/>
    <lineage>
        <taxon>Eukaryota</taxon>
        <taxon>Metazoa</taxon>
        <taxon>Chordata</taxon>
        <taxon>Craniata</taxon>
        <taxon>Vertebrata</taxon>
        <taxon>Euteleostomi</taxon>
        <taxon>Actinopterygii</taxon>
        <taxon>Neopterygii</taxon>
        <taxon>Teleostei</taxon>
        <taxon>Anguilliformes</taxon>
        <taxon>Synaphobranchidae</taxon>
        <taxon>Synaphobranchus</taxon>
    </lineage>
</organism>
<accession>A0A9Q1I9B1</accession>
<dbReference type="Proteomes" id="UP001152622">
    <property type="component" value="Unassembled WGS sequence"/>
</dbReference>
<proteinExistence type="predicted"/>
<protein>
    <submittedName>
        <fullName evidence="2">Uncharacterized protein</fullName>
    </submittedName>
</protein>
<reference evidence="2" key="1">
    <citation type="journal article" date="2023" name="Science">
        <title>Genome structures resolve the early diversification of teleost fishes.</title>
        <authorList>
            <person name="Parey E."/>
            <person name="Louis A."/>
            <person name="Montfort J."/>
            <person name="Bouchez O."/>
            <person name="Roques C."/>
            <person name="Iampietro C."/>
            <person name="Lluch J."/>
            <person name="Castinel A."/>
            <person name="Donnadieu C."/>
            <person name="Desvignes T."/>
            <person name="Floi Bucao C."/>
            <person name="Jouanno E."/>
            <person name="Wen M."/>
            <person name="Mejri S."/>
            <person name="Dirks R."/>
            <person name="Jansen H."/>
            <person name="Henkel C."/>
            <person name="Chen W.J."/>
            <person name="Zahm M."/>
            <person name="Cabau C."/>
            <person name="Klopp C."/>
            <person name="Thompson A.W."/>
            <person name="Robinson-Rechavi M."/>
            <person name="Braasch I."/>
            <person name="Lecointre G."/>
            <person name="Bobe J."/>
            <person name="Postlethwait J.H."/>
            <person name="Berthelot C."/>
            <person name="Roest Crollius H."/>
            <person name="Guiguen Y."/>
        </authorList>
    </citation>
    <scope>NUCLEOTIDE SEQUENCE</scope>
    <source>
        <strain evidence="2">WJC10195</strain>
    </source>
</reference>
<evidence type="ECO:0000313" key="2">
    <source>
        <dbReference type="EMBL" id="KAJ8332085.1"/>
    </source>
</evidence>
<gene>
    <name evidence="2" type="ORF">SKAU_G00429450</name>
</gene>
<sequence length="121" mass="13372">MAGLVSVQGIVGNGRPWSWERRSGRGDRADGLRRRGCARPGKSHGNCSARLRSRGDRWERDAEALFLLQRCYPFSPVHCVEKVDDDGDLNFSSVVGWRRGGWMEGDWGGLGGKQQGSLNSP</sequence>
<feature type="compositionally biased region" description="Basic and acidic residues" evidence="1">
    <location>
        <begin position="18"/>
        <end position="33"/>
    </location>
</feature>
<dbReference type="AlphaFoldDB" id="A0A9Q1I9B1"/>
<evidence type="ECO:0000313" key="3">
    <source>
        <dbReference type="Proteomes" id="UP001152622"/>
    </source>
</evidence>
<feature type="region of interest" description="Disordered" evidence="1">
    <location>
        <begin position="13"/>
        <end position="49"/>
    </location>
</feature>
<comment type="caution">
    <text evidence="2">The sequence shown here is derived from an EMBL/GenBank/DDBJ whole genome shotgun (WGS) entry which is preliminary data.</text>
</comment>
<name>A0A9Q1I9B1_SYNKA</name>